<reference evidence="2" key="2">
    <citation type="submission" date="2015-02" db="UniProtKB">
        <authorList>
            <consortium name="EnsemblMetazoa"/>
        </authorList>
    </citation>
    <scope>IDENTIFICATION</scope>
</reference>
<name>T1IZW0_STRMM</name>
<reference evidence="3" key="1">
    <citation type="submission" date="2011-05" db="EMBL/GenBank/DDBJ databases">
        <authorList>
            <person name="Richards S.R."/>
            <person name="Qu J."/>
            <person name="Jiang H."/>
            <person name="Jhangiani S.N."/>
            <person name="Agravi P."/>
            <person name="Goodspeed R."/>
            <person name="Gross S."/>
            <person name="Mandapat C."/>
            <person name="Jackson L."/>
            <person name="Mathew T."/>
            <person name="Pu L."/>
            <person name="Thornton R."/>
            <person name="Saada N."/>
            <person name="Wilczek-Boney K.B."/>
            <person name="Lee S."/>
            <person name="Kovar C."/>
            <person name="Wu Y."/>
            <person name="Scherer S.E."/>
            <person name="Worley K.C."/>
            <person name="Muzny D.M."/>
            <person name="Gibbs R."/>
        </authorList>
    </citation>
    <scope>NUCLEOTIDE SEQUENCE</scope>
    <source>
        <strain evidence="3">Brora</strain>
    </source>
</reference>
<dbReference type="EMBL" id="JH431728">
    <property type="status" value="NOT_ANNOTATED_CDS"/>
    <property type="molecule type" value="Genomic_DNA"/>
</dbReference>
<evidence type="ECO:0000256" key="1">
    <source>
        <dbReference type="SAM" id="MobiDB-lite"/>
    </source>
</evidence>
<accession>T1IZW0</accession>
<proteinExistence type="predicted"/>
<dbReference type="HOGENOM" id="CLU_1016771_0_0_1"/>
<evidence type="ECO:0000313" key="3">
    <source>
        <dbReference type="Proteomes" id="UP000014500"/>
    </source>
</evidence>
<keyword evidence="3" id="KW-1185">Reference proteome</keyword>
<sequence>MEQDGDLVICEPQSTVSLLSLNYPSSRVEPASCGLDDLHKIIEKNNKTQKIASDASSSLSHLIKNANEYIMEMQLLEDLENLLKDNGPKRQLQNNNNLLTDNNWAKLYGLDMNQDVAETYSKIRQNIQQLIFEADIPLEESAKDNSSEKSDINDKNYPLKRALRCLKQEQRPQSTSAIERPTGPVPKVRGILNSRPKTSKNELQTSTAAKKSVNMPPRNAVSEEDASKLSATKDNRCVWADCDGLWPIFNFEVQNQQNRRNLKDLISIDYLPTP</sequence>
<dbReference type="EnsemblMetazoa" id="SMAR006798-RA">
    <property type="protein sequence ID" value="SMAR006798-PA"/>
    <property type="gene ID" value="SMAR006798"/>
</dbReference>
<dbReference type="Proteomes" id="UP000014500">
    <property type="component" value="Unassembled WGS sequence"/>
</dbReference>
<evidence type="ECO:0000313" key="2">
    <source>
        <dbReference type="EnsemblMetazoa" id="SMAR006798-PA"/>
    </source>
</evidence>
<feature type="region of interest" description="Disordered" evidence="1">
    <location>
        <begin position="168"/>
        <end position="227"/>
    </location>
</feature>
<protein>
    <submittedName>
        <fullName evidence="2">Uncharacterized protein</fullName>
    </submittedName>
</protein>
<dbReference type="AlphaFoldDB" id="T1IZW0"/>
<organism evidence="2 3">
    <name type="scientific">Strigamia maritima</name>
    <name type="common">European centipede</name>
    <name type="synonym">Geophilus maritimus</name>
    <dbReference type="NCBI Taxonomy" id="126957"/>
    <lineage>
        <taxon>Eukaryota</taxon>
        <taxon>Metazoa</taxon>
        <taxon>Ecdysozoa</taxon>
        <taxon>Arthropoda</taxon>
        <taxon>Myriapoda</taxon>
        <taxon>Chilopoda</taxon>
        <taxon>Pleurostigmophora</taxon>
        <taxon>Geophilomorpha</taxon>
        <taxon>Linotaeniidae</taxon>
        <taxon>Strigamia</taxon>
    </lineage>
</organism>